<proteinExistence type="predicted"/>
<keyword evidence="3 4" id="KW-0408">Iron</keyword>
<dbReference type="eggNOG" id="COG2010">
    <property type="taxonomic scope" value="Bacteria"/>
</dbReference>
<evidence type="ECO:0000256" key="3">
    <source>
        <dbReference type="ARBA" id="ARBA00023004"/>
    </source>
</evidence>
<evidence type="ECO:0000256" key="4">
    <source>
        <dbReference type="PROSITE-ProRule" id="PRU00433"/>
    </source>
</evidence>
<dbReference type="EMBL" id="CP000830">
    <property type="protein sequence ID" value="ABV94602.1"/>
    <property type="molecule type" value="Genomic_DNA"/>
</dbReference>
<feature type="domain" description="Cytochrome c" evidence="5">
    <location>
        <begin position="183"/>
        <end position="289"/>
    </location>
</feature>
<dbReference type="AlphaFoldDB" id="A8LJJ9"/>
<keyword evidence="7" id="KW-1185">Reference proteome</keyword>
<dbReference type="RefSeq" id="WP_012179530.1">
    <property type="nucleotide sequence ID" value="NC_009952.1"/>
</dbReference>
<dbReference type="Proteomes" id="UP000006833">
    <property type="component" value="Chromosome"/>
</dbReference>
<sequence>MKRFLAFAGLLLAAGVSLGLFFTRAVPVPEERFAALTGDAEAGEAVFHAAGCASCHAAPGASGEARLVLAGGQRFASPFGTFVAPNISPHPEVGIGDWSQADFASAVLAGVAPDGSHYYPAFPYTAYALMEDQDVADLWAYMQGLPETDTPNAPHELGFPFNIRRSVGAWKLLSPMPDWVGPEVPGDGRYLVEALAHCAECHTPRDGLGRLDRARWMAGAPNPSGKGRIPGITPAQLDWSAGDIAYYLETGFTPDFDSAGGHMASVITNMAQLTAADREAIAAYVKALQPAE</sequence>
<dbReference type="GO" id="GO:0046872">
    <property type="term" value="F:metal ion binding"/>
    <property type="evidence" value="ECO:0007669"/>
    <property type="project" value="UniProtKB-KW"/>
</dbReference>
<name>A8LJJ9_DINSH</name>
<dbReference type="KEGG" id="dsh:Dshi_2869"/>
<dbReference type="OrthoDB" id="9811281at2"/>
<dbReference type="InterPro" id="IPR051459">
    <property type="entry name" value="Cytochrome_c-type_DH"/>
</dbReference>
<feature type="domain" description="Cytochrome c" evidence="5">
    <location>
        <begin position="38"/>
        <end position="146"/>
    </location>
</feature>
<dbReference type="Gene3D" id="1.10.760.10">
    <property type="entry name" value="Cytochrome c-like domain"/>
    <property type="match status" value="2"/>
</dbReference>
<dbReference type="HOGENOM" id="CLU_028594_2_1_5"/>
<dbReference type="STRING" id="398580.Dshi_2869"/>
<dbReference type="InterPro" id="IPR009056">
    <property type="entry name" value="Cyt_c-like_dom"/>
</dbReference>
<protein>
    <submittedName>
        <fullName evidence="6">Putative alcohol dehydrogenase cytochrome c subunit</fullName>
    </submittedName>
</protein>
<evidence type="ECO:0000313" key="6">
    <source>
        <dbReference type="EMBL" id="ABV94602.1"/>
    </source>
</evidence>
<dbReference type="PANTHER" id="PTHR35008">
    <property type="entry name" value="BLL4482 PROTEIN-RELATED"/>
    <property type="match status" value="1"/>
</dbReference>
<dbReference type="Pfam" id="PF00034">
    <property type="entry name" value="Cytochrom_C"/>
    <property type="match status" value="2"/>
</dbReference>
<keyword evidence="1 4" id="KW-0349">Heme</keyword>
<evidence type="ECO:0000256" key="1">
    <source>
        <dbReference type="ARBA" id="ARBA00022617"/>
    </source>
</evidence>
<keyword evidence="2 4" id="KW-0479">Metal-binding</keyword>
<dbReference type="InterPro" id="IPR036909">
    <property type="entry name" value="Cyt_c-like_dom_sf"/>
</dbReference>
<dbReference type="PANTHER" id="PTHR35008:SF8">
    <property type="entry name" value="ALCOHOL DEHYDROGENASE CYTOCHROME C SUBUNIT"/>
    <property type="match status" value="1"/>
</dbReference>
<accession>A8LJJ9</accession>
<evidence type="ECO:0000259" key="5">
    <source>
        <dbReference type="PROSITE" id="PS51007"/>
    </source>
</evidence>
<dbReference type="PROSITE" id="PS51007">
    <property type="entry name" value="CYTC"/>
    <property type="match status" value="2"/>
</dbReference>
<reference evidence="7" key="1">
    <citation type="journal article" date="2010" name="ISME J.">
        <title>The complete genome sequence of the algal symbiont Dinoroseobacter shibae: a hitchhiker's guide to life in the sea.</title>
        <authorList>
            <person name="Wagner-Dobler I."/>
            <person name="Ballhausen B."/>
            <person name="Berger M."/>
            <person name="Brinkhoff T."/>
            <person name="Buchholz I."/>
            <person name="Bunk B."/>
            <person name="Cypionka H."/>
            <person name="Daniel R."/>
            <person name="Drepper T."/>
            <person name="Gerdts G."/>
            <person name="Hahnke S."/>
            <person name="Han C."/>
            <person name="Jahn D."/>
            <person name="Kalhoefer D."/>
            <person name="Kiss H."/>
            <person name="Klenk H.P."/>
            <person name="Kyrpides N."/>
            <person name="Liebl W."/>
            <person name="Liesegang H."/>
            <person name="Meincke L."/>
            <person name="Pati A."/>
            <person name="Petersen J."/>
            <person name="Piekarski T."/>
            <person name="Pommerenke C."/>
            <person name="Pradella S."/>
            <person name="Pukall R."/>
            <person name="Rabus R."/>
            <person name="Stackebrandt E."/>
            <person name="Thole S."/>
            <person name="Thompson L."/>
            <person name="Tielen P."/>
            <person name="Tomasch J."/>
            <person name="von Jan M."/>
            <person name="Wanphrut N."/>
            <person name="Wichels A."/>
            <person name="Zech H."/>
            <person name="Simon M."/>
        </authorList>
    </citation>
    <scope>NUCLEOTIDE SEQUENCE [LARGE SCALE GENOMIC DNA]</scope>
    <source>
        <strain evidence="7">DSM 16493 / NCIMB 14021 / DFL 12</strain>
    </source>
</reference>
<gene>
    <name evidence="6" type="ordered locus">Dshi_2869</name>
</gene>
<evidence type="ECO:0000256" key="2">
    <source>
        <dbReference type="ARBA" id="ARBA00022723"/>
    </source>
</evidence>
<dbReference type="SUPFAM" id="SSF46626">
    <property type="entry name" value="Cytochrome c"/>
    <property type="match status" value="2"/>
</dbReference>
<dbReference type="GO" id="GO:0020037">
    <property type="term" value="F:heme binding"/>
    <property type="evidence" value="ECO:0007669"/>
    <property type="project" value="InterPro"/>
</dbReference>
<dbReference type="GO" id="GO:0009055">
    <property type="term" value="F:electron transfer activity"/>
    <property type="evidence" value="ECO:0007669"/>
    <property type="project" value="InterPro"/>
</dbReference>
<organism evidence="6 7">
    <name type="scientific">Dinoroseobacter shibae (strain DSM 16493 / NCIMB 14021 / DFL 12)</name>
    <dbReference type="NCBI Taxonomy" id="398580"/>
    <lineage>
        <taxon>Bacteria</taxon>
        <taxon>Pseudomonadati</taxon>
        <taxon>Pseudomonadota</taxon>
        <taxon>Alphaproteobacteria</taxon>
        <taxon>Rhodobacterales</taxon>
        <taxon>Roseobacteraceae</taxon>
        <taxon>Dinoroseobacter</taxon>
    </lineage>
</organism>
<evidence type="ECO:0000313" key="7">
    <source>
        <dbReference type="Proteomes" id="UP000006833"/>
    </source>
</evidence>